<dbReference type="InterPro" id="IPR015424">
    <property type="entry name" value="PyrdxlP-dep_Trfase"/>
</dbReference>
<dbReference type="EMBL" id="VNHM01000002">
    <property type="protein sequence ID" value="TYO97360.1"/>
    <property type="molecule type" value="Genomic_DNA"/>
</dbReference>
<evidence type="ECO:0000256" key="9">
    <source>
        <dbReference type="HAMAP-Rule" id="MF_01642"/>
    </source>
</evidence>
<keyword evidence="5 9" id="KW-0032">Aminotransferase</keyword>
<comment type="catalytic activity">
    <reaction evidence="8 9">
        <text>(2S,6S)-2,6-diaminopimelate + 2-oxoglutarate = (S)-2,3,4,5-tetrahydrodipicolinate + L-glutamate + H2O + H(+)</text>
        <dbReference type="Rhea" id="RHEA:23988"/>
        <dbReference type="ChEBI" id="CHEBI:15377"/>
        <dbReference type="ChEBI" id="CHEBI:15378"/>
        <dbReference type="ChEBI" id="CHEBI:16810"/>
        <dbReference type="ChEBI" id="CHEBI:16845"/>
        <dbReference type="ChEBI" id="CHEBI:29985"/>
        <dbReference type="ChEBI" id="CHEBI:57609"/>
        <dbReference type="EC" id="2.6.1.83"/>
    </reaction>
</comment>
<organism evidence="12 13">
    <name type="scientific">Desulfallas thermosapovorans DSM 6562</name>
    <dbReference type="NCBI Taxonomy" id="1121431"/>
    <lineage>
        <taxon>Bacteria</taxon>
        <taxon>Bacillati</taxon>
        <taxon>Bacillota</taxon>
        <taxon>Clostridia</taxon>
        <taxon>Eubacteriales</taxon>
        <taxon>Desulfallaceae</taxon>
        <taxon>Desulfallas</taxon>
    </lineage>
</organism>
<feature type="domain" description="Aminotransferase class I/classII large" evidence="11">
    <location>
        <begin position="35"/>
        <end position="384"/>
    </location>
</feature>
<dbReference type="InterPro" id="IPR015421">
    <property type="entry name" value="PyrdxlP-dep_Trfase_major"/>
</dbReference>
<comment type="cofactor">
    <cofactor evidence="1 9 10">
        <name>pyridoxal 5'-phosphate</name>
        <dbReference type="ChEBI" id="CHEBI:597326"/>
    </cofactor>
</comment>
<comment type="function">
    <text evidence="9">Involved in the synthesis of meso-diaminopimelate (m-DAP or DL-DAP), required for both lysine and peptidoglycan biosynthesis. Catalyzes the direct conversion of tetrahydrodipicolinate to LL-diaminopimelate.</text>
</comment>
<dbReference type="NCBIfam" id="NF006756">
    <property type="entry name" value="PRK09276.1"/>
    <property type="match status" value="1"/>
</dbReference>
<dbReference type="InterPro" id="IPR019942">
    <property type="entry name" value="DapL/ALD1"/>
</dbReference>
<gene>
    <name evidence="9" type="primary">dapL</name>
    <name evidence="12" type="ORF">LX24_00554</name>
</gene>
<dbReference type="PANTHER" id="PTHR42832">
    <property type="entry name" value="AMINO ACID AMINOTRANSFERASE"/>
    <property type="match status" value="1"/>
</dbReference>
<dbReference type="Proteomes" id="UP000323166">
    <property type="component" value="Unassembled WGS sequence"/>
</dbReference>
<accession>A0A5S4ZXB9</accession>
<dbReference type="EC" id="2.6.1.83" evidence="3 9"/>
<feature type="binding site" evidence="9">
    <location>
        <position position="211"/>
    </location>
    <ligand>
        <name>pyridoxal 5'-phosphate</name>
        <dbReference type="ChEBI" id="CHEBI:597326"/>
    </ligand>
</feature>
<feature type="binding site" evidence="9">
    <location>
        <position position="180"/>
    </location>
    <ligand>
        <name>pyridoxal 5'-phosphate</name>
        <dbReference type="ChEBI" id="CHEBI:597326"/>
    </ligand>
</feature>
<sequence length="394" mass="43598">MSLQFEQAQRIKNLPPYLFARIEKLIDEKRAAGVDVISLGIGDPDMPTPGYIIEELKKQAENPANHQYPSSAGMLSYRQAVARWYKDRFDVELDAASEVVSLIGSKEGIAHISFCYLNPGDIVLVPDPGYPVYAGGAILAGAEPYYMPLTAQNRFLPDLNAIPADVARRAKMMFINYPNNPTGAVAGEDFYRDVISFAREYNILICHDAAYSEMAYDGYKPPSFLQFPGAKEVGIEFHSVSKTYNMTGWRIGWAAGHPQVVEALGRLKSNIDSGQFQAVQYAAIKGLTGSQEAVLQMQKVYQQRRDILVDALNSMGWQLEKPKATFYVWAPVPAGHTSDSFAELVLDKAGVVITPGNGYGSNGEGFFRIALTVEKERMLEALDRMKKNIGTVKF</sequence>
<evidence type="ECO:0000256" key="7">
    <source>
        <dbReference type="ARBA" id="ARBA00022898"/>
    </source>
</evidence>
<comment type="similarity">
    <text evidence="9">Belongs to the class-I pyridoxal-phosphate-dependent aminotransferase family. LL-diaminopimelate aminotransferase subfamily.</text>
</comment>
<feature type="binding site" evidence="9">
    <location>
        <position position="180"/>
    </location>
    <ligand>
        <name>substrate</name>
    </ligand>
</feature>
<dbReference type="CDD" id="cd00609">
    <property type="entry name" value="AAT_like"/>
    <property type="match status" value="1"/>
</dbReference>
<comment type="pathway">
    <text evidence="2 9">Amino-acid biosynthesis; L-lysine biosynthesis via DAP pathway; LL-2,6-diaminopimelate from (S)-tetrahydrodipicolinate (aminotransferase route): step 1/1.</text>
</comment>
<evidence type="ECO:0000256" key="4">
    <source>
        <dbReference type="ARBA" id="ARBA00018052"/>
    </source>
</evidence>
<dbReference type="InterPro" id="IPR004838">
    <property type="entry name" value="NHTrfase_class1_PyrdxlP-BS"/>
</dbReference>
<evidence type="ECO:0000256" key="3">
    <source>
        <dbReference type="ARBA" id="ARBA00013138"/>
    </source>
</evidence>
<evidence type="ECO:0000256" key="10">
    <source>
        <dbReference type="RuleBase" id="RU000481"/>
    </source>
</evidence>
<dbReference type="NCBIfam" id="TIGR03540">
    <property type="entry name" value="DapC_direct"/>
    <property type="match status" value="1"/>
</dbReference>
<dbReference type="Pfam" id="PF00155">
    <property type="entry name" value="Aminotran_1_2"/>
    <property type="match status" value="1"/>
</dbReference>
<keyword evidence="13" id="KW-1185">Reference proteome</keyword>
<feature type="binding site" evidence="9">
    <location>
        <position position="130"/>
    </location>
    <ligand>
        <name>substrate</name>
    </ligand>
</feature>
<dbReference type="InterPro" id="IPR015422">
    <property type="entry name" value="PyrdxlP-dep_Trfase_small"/>
</dbReference>
<evidence type="ECO:0000256" key="1">
    <source>
        <dbReference type="ARBA" id="ARBA00001933"/>
    </source>
</evidence>
<dbReference type="HAMAP" id="MF_01642">
    <property type="entry name" value="DapL_aminotrans_1"/>
    <property type="match status" value="1"/>
</dbReference>
<dbReference type="GO" id="GO:0033362">
    <property type="term" value="P:lysine biosynthetic process via diaminopimelate, diaminopimelate-aminotransferase pathway"/>
    <property type="evidence" value="ECO:0007669"/>
    <property type="project" value="UniProtKB-UniRule"/>
</dbReference>
<dbReference type="PANTHER" id="PTHR42832:SF3">
    <property type="entry name" value="L-GLUTAMINE--4-(METHYLSULFANYL)-2-OXOBUTANOATE AMINOTRANSFERASE"/>
    <property type="match status" value="1"/>
</dbReference>
<dbReference type="GO" id="GO:0010285">
    <property type="term" value="F:L,L-diaminopimelate aminotransferase activity"/>
    <property type="evidence" value="ECO:0007669"/>
    <property type="project" value="UniProtKB-UniRule"/>
</dbReference>
<comment type="caution">
    <text evidence="12">The sequence shown here is derived from an EMBL/GenBank/DDBJ whole genome shotgun (WGS) entry which is preliminary data.</text>
</comment>
<dbReference type="Gene3D" id="3.90.1150.10">
    <property type="entry name" value="Aspartate Aminotransferase, domain 1"/>
    <property type="match status" value="1"/>
</dbReference>
<keyword evidence="7 9" id="KW-0663">Pyridoxal phosphate</keyword>
<dbReference type="Gene3D" id="3.40.640.10">
    <property type="entry name" value="Type I PLP-dependent aspartate aminotransferase-like (Major domain)"/>
    <property type="match status" value="1"/>
</dbReference>
<feature type="binding site" evidence="9">
    <location>
        <position position="42"/>
    </location>
    <ligand>
        <name>substrate</name>
    </ligand>
</feature>
<dbReference type="GO" id="GO:0030170">
    <property type="term" value="F:pyridoxal phosphate binding"/>
    <property type="evidence" value="ECO:0007669"/>
    <property type="project" value="UniProtKB-UniRule"/>
</dbReference>
<dbReference type="UniPathway" id="UPA00034">
    <property type="reaction ID" value="UER00466"/>
</dbReference>
<proteinExistence type="inferred from homology"/>
<dbReference type="InterPro" id="IPR050881">
    <property type="entry name" value="LL-DAP_aminotransferase"/>
</dbReference>
<evidence type="ECO:0000313" key="13">
    <source>
        <dbReference type="Proteomes" id="UP000323166"/>
    </source>
</evidence>
<evidence type="ECO:0000256" key="8">
    <source>
        <dbReference type="ARBA" id="ARBA00051934"/>
    </source>
</evidence>
<feature type="binding site" evidence="9">
    <location>
        <position position="130"/>
    </location>
    <ligand>
        <name>pyridoxal 5'-phosphate</name>
        <dbReference type="ChEBI" id="CHEBI:597326"/>
    </ligand>
</feature>
<dbReference type="AlphaFoldDB" id="A0A5S4ZXB9"/>
<evidence type="ECO:0000256" key="2">
    <source>
        <dbReference type="ARBA" id="ARBA00004982"/>
    </source>
</evidence>
<comment type="subunit">
    <text evidence="9">Homodimer.</text>
</comment>
<evidence type="ECO:0000256" key="6">
    <source>
        <dbReference type="ARBA" id="ARBA00022679"/>
    </source>
</evidence>
<name>A0A5S4ZXB9_9FIRM</name>
<dbReference type="SUPFAM" id="SSF53383">
    <property type="entry name" value="PLP-dependent transferases"/>
    <property type="match status" value="1"/>
</dbReference>
<evidence type="ECO:0000259" key="11">
    <source>
        <dbReference type="Pfam" id="PF00155"/>
    </source>
</evidence>
<feature type="modified residue" description="N6-(pyridoxal phosphate)lysine" evidence="9">
    <location>
        <position position="242"/>
    </location>
</feature>
<comment type="caution">
    <text evidence="9">Lacks conserved residue(s) required for the propagation of feature annotation.</text>
</comment>
<feature type="binding site" evidence="9">
    <location>
        <position position="250"/>
    </location>
    <ligand>
        <name>pyridoxal 5'-phosphate</name>
        <dbReference type="ChEBI" id="CHEBI:597326"/>
    </ligand>
</feature>
<protein>
    <recommendedName>
        <fullName evidence="4 9">LL-diaminopimelate aminotransferase</fullName>
        <shortName evidence="9">DAP-AT</shortName>
        <shortName evidence="9">DAP-aminotransferase</shortName>
        <shortName evidence="9">LL-DAP-aminotransferase</shortName>
        <ecNumber evidence="3 9">2.6.1.83</ecNumber>
    </recommendedName>
</protein>
<dbReference type="InterPro" id="IPR019881">
    <property type="entry name" value="DAP-NH2Trfase_DapL_Desulfo"/>
</dbReference>
<feature type="binding site" evidence="9">
    <location>
        <position position="368"/>
    </location>
    <ligand>
        <name>substrate</name>
    </ligand>
</feature>
<feature type="binding site" evidence="9">
    <location>
        <begin position="239"/>
        <end position="241"/>
    </location>
    <ligand>
        <name>pyridoxal 5'-phosphate</name>
        <dbReference type="ChEBI" id="CHEBI:597326"/>
    </ligand>
</feature>
<reference evidence="12 13" key="1">
    <citation type="submission" date="2019-07" db="EMBL/GenBank/DDBJ databases">
        <title>Genomic Encyclopedia of Type Strains, Phase I: the one thousand microbial genomes (KMG-I) project.</title>
        <authorList>
            <person name="Kyrpides N."/>
        </authorList>
    </citation>
    <scope>NUCLEOTIDE SEQUENCE [LARGE SCALE GENOMIC DNA]</scope>
    <source>
        <strain evidence="12 13">DSM 6562</strain>
    </source>
</reference>
<dbReference type="InterPro" id="IPR004839">
    <property type="entry name" value="Aminotransferase_I/II_large"/>
</dbReference>
<evidence type="ECO:0000256" key="5">
    <source>
        <dbReference type="ARBA" id="ARBA00022576"/>
    </source>
</evidence>
<keyword evidence="6 9" id="KW-0808">Transferase</keyword>
<dbReference type="PROSITE" id="PS00105">
    <property type="entry name" value="AA_TRANSFER_CLASS_1"/>
    <property type="match status" value="1"/>
</dbReference>
<feature type="binding site" evidence="9">
    <location>
        <position position="17"/>
    </location>
    <ligand>
        <name>substrate</name>
    </ligand>
</feature>
<evidence type="ECO:0000313" key="12">
    <source>
        <dbReference type="EMBL" id="TYO97360.1"/>
    </source>
</evidence>